<accession>A0A9W9NNQ7</accession>
<dbReference type="SUPFAM" id="SSF53474">
    <property type="entry name" value="alpha/beta-Hydrolases"/>
    <property type="match status" value="1"/>
</dbReference>
<dbReference type="GO" id="GO:0072330">
    <property type="term" value="P:monocarboxylic acid biosynthetic process"/>
    <property type="evidence" value="ECO:0007669"/>
    <property type="project" value="UniProtKB-ARBA"/>
</dbReference>
<dbReference type="AlphaFoldDB" id="A0A9W9NNQ7"/>
<keyword evidence="2" id="KW-1185">Reference proteome</keyword>
<sequence length="278" mass="31558">MEVPSIDRFDPAVAESLGYLNRTPCFTSRSSPFSYFLYVPPNYHDLERLNLMVLIHQSSRNASEIRDEGFTFFARKHSYIILAPLFPIEPDDPQDRNGYKQLVSGDTRYDKIVLAMVEEVKARYNRVDIDRFLLWGFSGGGQYVHRFAYLYPERLKAIAIGAPGSQTLPDTSKPYPNGVSDLESVFGLAIQWERLCPIPAMFIVGDCDTDTFYATARGRPLSPSVENGRYGGVVRLEENWRHNGAKCHLQVVPGATHEEDKMVPYVVEFFEKCLQGSI</sequence>
<protein>
    <submittedName>
        <fullName evidence="1">Uncharacterized protein</fullName>
    </submittedName>
</protein>
<comment type="caution">
    <text evidence="1">The sequence shown here is derived from an EMBL/GenBank/DDBJ whole genome shotgun (WGS) entry which is preliminary data.</text>
</comment>
<reference evidence="1" key="2">
    <citation type="journal article" date="2023" name="IMA Fungus">
        <title>Comparative genomic study of the Penicillium genus elucidates a diverse pangenome and 15 lateral gene transfer events.</title>
        <authorList>
            <person name="Petersen C."/>
            <person name="Sorensen T."/>
            <person name="Nielsen M.R."/>
            <person name="Sondergaard T.E."/>
            <person name="Sorensen J.L."/>
            <person name="Fitzpatrick D.A."/>
            <person name="Frisvad J.C."/>
            <person name="Nielsen K.L."/>
        </authorList>
    </citation>
    <scope>NUCLEOTIDE SEQUENCE</scope>
    <source>
        <strain evidence="1">IBT 19713</strain>
    </source>
</reference>
<gene>
    <name evidence="1" type="ORF">N7468_007891</name>
</gene>
<evidence type="ECO:0000313" key="1">
    <source>
        <dbReference type="EMBL" id="KAJ5223349.1"/>
    </source>
</evidence>
<dbReference type="Proteomes" id="UP001150941">
    <property type="component" value="Unassembled WGS sequence"/>
</dbReference>
<name>A0A9W9NNQ7_9EURO</name>
<dbReference type="GO" id="GO:0017000">
    <property type="term" value="P:antibiotic biosynthetic process"/>
    <property type="evidence" value="ECO:0007669"/>
    <property type="project" value="UniProtKB-ARBA"/>
</dbReference>
<reference evidence="1" key="1">
    <citation type="submission" date="2022-11" db="EMBL/GenBank/DDBJ databases">
        <authorList>
            <person name="Petersen C."/>
        </authorList>
    </citation>
    <scope>NUCLEOTIDE SEQUENCE</scope>
    <source>
        <strain evidence="1">IBT 19713</strain>
    </source>
</reference>
<dbReference type="GeneID" id="83204490"/>
<dbReference type="RefSeq" id="XP_058327532.1">
    <property type="nucleotide sequence ID" value="XM_058477187.1"/>
</dbReference>
<organism evidence="1 2">
    <name type="scientific">Penicillium chermesinum</name>
    <dbReference type="NCBI Taxonomy" id="63820"/>
    <lineage>
        <taxon>Eukaryota</taxon>
        <taxon>Fungi</taxon>
        <taxon>Dikarya</taxon>
        <taxon>Ascomycota</taxon>
        <taxon>Pezizomycotina</taxon>
        <taxon>Eurotiomycetes</taxon>
        <taxon>Eurotiomycetidae</taxon>
        <taxon>Eurotiales</taxon>
        <taxon>Aspergillaceae</taxon>
        <taxon>Penicillium</taxon>
    </lineage>
</organism>
<dbReference type="Gene3D" id="3.40.50.1820">
    <property type="entry name" value="alpha/beta hydrolase"/>
    <property type="match status" value="1"/>
</dbReference>
<dbReference type="EMBL" id="JAPQKS010000006">
    <property type="protein sequence ID" value="KAJ5223349.1"/>
    <property type="molecule type" value="Genomic_DNA"/>
</dbReference>
<dbReference type="InterPro" id="IPR029058">
    <property type="entry name" value="AB_hydrolase_fold"/>
</dbReference>
<evidence type="ECO:0000313" key="2">
    <source>
        <dbReference type="Proteomes" id="UP001150941"/>
    </source>
</evidence>
<proteinExistence type="predicted"/>
<dbReference type="OrthoDB" id="2334691at2759"/>